<dbReference type="AlphaFoldDB" id="A0A5P2XCL5"/>
<sequence>MFHPTFRRVTVGEVTDTMIGLRGKVRAPWKSSRVEICSAVVDWARGPTAWVPGVPGGESTGEMRRRARPLSSGRRTGRGGTAREAGAAGWG</sequence>
<dbReference type="EMBL" id="CP023690">
    <property type="protein sequence ID" value="QEV61424.1"/>
    <property type="molecule type" value="Genomic_DNA"/>
</dbReference>
<evidence type="ECO:0000313" key="2">
    <source>
        <dbReference type="EMBL" id="QEV61424.1"/>
    </source>
</evidence>
<reference evidence="2 3" key="1">
    <citation type="submission" date="2017-09" db="EMBL/GenBank/DDBJ databases">
        <authorList>
            <person name="Lee N."/>
            <person name="Cho B.-K."/>
        </authorList>
    </citation>
    <scope>NUCLEOTIDE SEQUENCE [LARGE SCALE GENOMIC DNA]</scope>
    <source>
        <strain evidence="2 3">ATCC 27465</strain>
    </source>
</reference>
<name>A0A5P2XCL5_STRST</name>
<feature type="region of interest" description="Disordered" evidence="1">
    <location>
        <begin position="52"/>
        <end position="91"/>
    </location>
</feature>
<proteinExistence type="predicted"/>
<dbReference type="Proteomes" id="UP000326505">
    <property type="component" value="Chromosome"/>
</dbReference>
<evidence type="ECO:0000313" key="3">
    <source>
        <dbReference type="Proteomes" id="UP000326505"/>
    </source>
</evidence>
<feature type="compositionally biased region" description="Low complexity" evidence="1">
    <location>
        <begin position="82"/>
        <end position="91"/>
    </location>
</feature>
<protein>
    <submittedName>
        <fullName evidence="2">Uncharacterized protein</fullName>
    </submittedName>
</protein>
<accession>A0A5P2XCL5</accession>
<evidence type="ECO:0000256" key="1">
    <source>
        <dbReference type="SAM" id="MobiDB-lite"/>
    </source>
</evidence>
<gene>
    <name evidence="2" type="ORF">CP982_24205</name>
</gene>
<organism evidence="2 3">
    <name type="scientific">Streptomyces spectabilis</name>
    <dbReference type="NCBI Taxonomy" id="68270"/>
    <lineage>
        <taxon>Bacteria</taxon>
        <taxon>Bacillati</taxon>
        <taxon>Actinomycetota</taxon>
        <taxon>Actinomycetes</taxon>
        <taxon>Kitasatosporales</taxon>
        <taxon>Streptomycetaceae</taxon>
        <taxon>Streptomyces</taxon>
    </lineage>
</organism>
<dbReference type="KEGG" id="sspb:CP982_24205"/>